<dbReference type="InterPro" id="IPR045851">
    <property type="entry name" value="AMP-bd_C_sf"/>
</dbReference>
<dbReference type="InterPro" id="IPR020845">
    <property type="entry name" value="AMP-binding_CS"/>
</dbReference>
<dbReference type="EMBL" id="CP060723">
    <property type="protein sequence ID" value="QNN43944.1"/>
    <property type="molecule type" value="Genomic_DNA"/>
</dbReference>
<dbReference type="GO" id="GO:0031177">
    <property type="term" value="F:phosphopantetheine binding"/>
    <property type="evidence" value="ECO:0007669"/>
    <property type="project" value="TreeGrafter"/>
</dbReference>
<evidence type="ECO:0000256" key="1">
    <source>
        <dbReference type="ARBA" id="ARBA00001957"/>
    </source>
</evidence>
<evidence type="ECO:0000313" key="6">
    <source>
        <dbReference type="Proteomes" id="UP000515806"/>
    </source>
</evidence>
<sequence length="616" mass="70249">MYQFNPPYIPYDGKMTVLDLFDKQVWLNPSSVAIVFEEERLTYAELNVKSNQLCNYILSSGVTEGECIGVLLERSLWSVLCMLSVLRLGCIYVPIDDSYPSIRIEQIIKKSGITFLLRDSSNSDFSHICPNIVLFPTYEFLQNENSKDLKTVITANQSSYIIHTSGSTGQPKGIEQSHLTLFNLINWAISDNSSNGPDKYLQFSSFNFDMSIYDVFYSLCTGSELHILSNYLRSDMFGLRKYIKENNITIVSIPCAILRTFFDRSLGEFLNHQLSRIICAGEQLFIIGGIRDFLLNNPNVMIQNLYGPSETHVVTGITYSFSNQEIPEKASIGRPVDNTNIYILDKHMNLAPIGVEGEIYIGGMHVAKGYRGLPDLTEERFLKDIYFGKGMMYRSGDVGRWDSNGNIEYLRREDDQVKINGYRVELEEIEIALRGFNNINEAVVSVSELDSEERELVAYIETSELFDINEIKKYLLSYLPGYMVPNKYVFLEKLPIGPTGKIDKRNLPEPEKTKGKRREYVAARNELEMAMVEIWQSILKHDSVGINDDFFELGGDSIRITKLIMAVRKRFNINLKFEGVLMEPTISALMEAISLDLWLNTSKIDDHGNGYDEIKL</sequence>
<dbReference type="InterPro" id="IPR036736">
    <property type="entry name" value="ACP-like_sf"/>
</dbReference>
<dbReference type="InterPro" id="IPR006162">
    <property type="entry name" value="Ppantetheine_attach_site"/>
</dbReference>
<evidence type="ECO:0000313" key="5">
    <source>
        <dbReference type="EMBL" id="QNN43944.1"/>
    </source>
</evidence>
<dbReference type="Gene3D" id="3.40.50.980">
    <property type="match status" value="2"/>
</dbReference>
<dbReference type="PANTHER" id="PTHR45527">
    <property type="entry name" value="NONRIBOSOMAL PEPTIDE SYNTHETASE"/>
    <property type="match status" value="1"/>
</dbReference>
<dbReference type="InterPro" id="IPR000873">
    <property type="entry name" value="AMP-dep_synth/lig_dom"/>
</dbReference>
<dbReference type="GO" id="GO:0044550">
    <property type="term" value="P:secondary metabolite biosynthetic process"/>
    <property type="evidence" value="ECO:0007669"/>
    <property type="project" value="TreeGrafter"/>
</dbReference>
<dbReference type="PROSITE" id="PS50075">
    <property type="entry name" value="CARRIER"/>
    <property type="match status" value="1"/>
</dbReference>
<reference evidence="5 6" key="1">
    <citation type="submission" date="2020-08" db="EMBL/GenBank/DDBJ databases">
        <title>Genome sequence of Pedobacter roseus KACC 11594T.</title>
        <authorList>
            <person name="Hyun D.-W."/>
            <person name="Bae J.-W."/>
        </authorList>
    </citation>
    <scope>NUCLEOTIDE SEQUENCE [LARGE SCALE GENOMIC DNA]</scope>
    <source>
        <strain evidence="5 6">KACC 11594</strain>
    </source>
</reference>
<dbReference type="FunFam" id="1.10.1200.10:FF:000005">
    <property type="entry name" value="Nonribosomal peptide synthetase 1"/>
    <property type="match status" value="1"/>
</dbReference>
<name>A0A7G9QKR9_9SPHI</name>
<comment type="cofactor">
    <cofactor evidence="1">
        <name>pantetheine 4'-phosphate</name>
        <dbReference type="ChEBI" id="CHEBI:47942"/>
    </cofactor>
</comment>
<dbReference type="SUPFAM" id="SSF56801">
    <property type="entry name" value="Acetyl-CoA synthetase-like"/>
    <property type="match status" value="1"/>
</dbReference>
<dbReference type="GO" id="GO:0005737">
    <property type="term" value="C:cytoplasm"/>
    <property type="evidence" value="ECO:0007669"/>
    <property type="project" value="TreeGrafter"/>
</dbReference>
<accession>A0A7G9QKR9</accession>
<dbReference type="PROSITE" id="PS00012">
    <property type="entry name" value="PHOSPHOPANTETHEINE"/>
    <property type="match status" value="1"/>
</dbReference>
<dbReference type="InterPro" id="IPR010071">
    <property type="entry name" value="AA_adenyl_dom"/>
</dbReference>
<dbReference type="GO" id="GO:0043041">
    <property type="term" value="P:amino acid activation for nonribosomal peptide biosynthetic process"/>
    <property type="evidence" value="ECO:0007669"/>
    <property type="project" value="TreeGrafter"/>
</dbReference>
<organism evidence="5 6">
    <name type="scientific">Pedobacter roseus</name>
    <dbReference type="NCBI Taxonomy" id="336820"/>
    <lineage>
        <taxon>Bacteria</taxon>
        <taxon>Pseudomonadati</taxon>
        <taxon>Bacteroidota</taxon>
        <taxon>Sphingobacteriia</taxon>
        <taxon>Sphingobacteriales</taxon>
        <taxon>Sphingobacteriaceae</taxon>
        <taxon>Pedobacter</taxon>
    </lineage>
</organism>
<dbReference type="PROSITE" id="PS00455">
    <property type="entry name" value="AMP_BINDING"/>
    <property type="match status" value="1"/>
</dbReference>
<dbReference type="NCBIfam" id="TIGR01733">
    <property type="entry name" value="AA-adenyl-dom"/>
    <property type="match status" value="1"/>
</dbReference>
<dbReference type="AlphaFoldDB" id="A0A7G9QKR9"/>
<dbReference type="SUPFAM" id="SSF47336">
    <property type="entry name" value="ACP-like"/>
    <property type="match status" value="1"/>
</dbReference>
<dbReference type="RefSeq" id="WP_187594399.1">
    <property type="nucleotide sequence ID" value="NZ_CP060723.1"/>
</dbReference>
<dbReference type="Pfam" id="PF00501">
    <property type="entry name" value="AMP-binding"/>
    <property type="match status" value="1"/>
</dbReference>
<evidence type="ECO:0000259" key="4">
    <source>
        <dbReference type="PROSITE" id="PS50075"/>
    </source>
</evidence>
<keyword evidence="2" id="KW-0596">Phosphopantetheine</keyword>
<dbReference type="InterPro" id="IPR009081">
    <property type="entry name" value="PP-bd_ACP"/>
</dbReference>
<dbReference type="Gene3D" id="1.10.1200.10">
    <property type="entry name" value="ACP-like"/>
    <property type="match status" value="1"/>
</dbReference>
<dbReference type="Proteomes" id="UP000515806">
    <property type="component" value="Chromosome"/>
</dbReference>
<keyword evidence="6" id="KW-1185">Reference proteome</keyword>
<proteinExistence type="predicted"/>
<dbReference type="Gene3D" id="2.30.38.10">
    <property type="entry name" value="Luciferase, Domain 3"/>
    <property type="match status" value="1"/>
</dbReference>
<evidence type="ECO:0000256" key="2">
    <source>
        <dbReference type="ARBA" id="ARBA00022450"/>
    </source>
</evidence>
<protein>
    <submittedName>
        <fullName evidence="5">Non-ribosomal peptide synthetase</fullName>
    </submittedName>
</protein>
<dbReference type="PANTHER" id="PTHR45527:SF1">
    <property type="entry name" value="FATTY ACID SYNTHASE"/>
    <property type="match status" value="1"/>
</dbReference>
<feature type="domain" description="Carrier" evidence="4">
    <location>
        <begin position="522"/>
        <end position="597"/>
    </location>
</feature>
<evidence type="ECO:0000256" key="3">
    <source>
        <dbReference type="ARBA" id="ARBA00022553"/>
    </source>
</evidence>
<dbReference type="Pfam" id="PF00550">
    <property type="entry name" value="PP-binding"/>
    <property type="match status" value="1"/>
</dbReference>
<dbReference type="KEGG" id="proe:H9L23_07650"/>
<keyword evidence="3" id="KW-0597">Phosphoprotein</keyword>
<gene>
    <name evidence="5" type="ORF">H9L23_07650</name>
</gene>
<dbReference type="Gene3D" id="3.30.300.30">
    <property type="match status" value="1"/>
</dbReference>
<dbReference type="CDD" id="cd05930">
    <property type="entry name" value="A_NRPS"/>
    <property type="match status" value="1"/>
</dbReference>